<dbReference type="Proteomes" id="UP000002026">
    <property type="component" value="Chromosome"/>
</dbReference>
<keyword evidence="5" id="KW-0408">Iron</keyword>
<dbReference type="SUPFAM" id="SSF102114">
    <property type="entry name" value="Radical SAM enzymes"/>
    <property type="match status" value="1"/>
</dbReference>
<dbReference type="InterPro" id="IPR012840">
    <property type="entry name" value="NrdG2"/>
</dbReference>
<dbReference type="STRING" id="471855.Shel_18280"/>
<keyword evidence="3" id="KW-0949">S-adenosyl-L-methionine</keyword>
<dbReference type="SFLD" id="SFLDG01094">
    <property type="entry name" value="Uncharacterised_Radical_SAM_Su"/>
    <property type="match status" value="1"/>
</dbReference>
<dbReference type="GO" id="GO:0051539">
    <property type="term" value="F:4 iron, 4 sulfur cluster binding"/>
    <property type="evidence" value="ECO:0007669"/>
    <property type="project" value="UniProtKB-KW"/>
</dbReference>
<dbReference type="PROSITE" id="PS51918">
    <property type="entry name" value="RADICAL_SAM"/>
    <property type="match status" value="1"/>
</dbReference>
<dbReference type="InterPro" id="IPR034457">
    <property type="entry name" value="Organic_radical-activating"/>
</dbReference>
<evidence type="ECO:0000256" key="4">
    <source>
        <dbReference type="ARBA" id="ARBA00022723"/>
    </source>
</evidence>
<dbReference type="Gene3D" id="3.20.20.70">
    <property type="entry name" value="Aldolase class I"/>
    <property type="match status" value="1"/>
</dbReference>
<dbReference type="GO" id="GO:0046872">
    <property type="term" value="F:metal ion binding"/>
    <property type="evidence" value="ECO:0007669"/>
    <property type="project" value="UniProtKB-KW"/>
</dbReference>
<keyword evidence="9" id="KW-1185">Reference proteome</keyword>
<evidence type="ECO:0000259" key="7">
    <source>
        <dbReference type="PROSITE" id="PS51918"/>
    </source>
</evidence>
<name>C7N7G1_SLAHD</name>
<dbReference type="NCBIfam" id="TIGR02495">
    <property type="entry name" value="NrdG2"/>
    <property type="match status" value="1"/>
</dbReference>
<comment type="cofactor">
    <cofactor evidence="1">
        <name>[4Fe-4S] cluster</name>
        <dbReference type="ChEBI" id="CHEBI:49883"/>
    </cofactor>
</comment>
<keyword evidence="2" id="KW-0004">4Fe-4S</keyword>
<reference evidence="8 9" key="1">
    <citation type="journal article" date="2009" name="Stand. Genomic Sci.">
        <title>Complete genome sequence of Slackia heliotrinireducens type strain (RHS 1).</title>
        <authorList>
            <person name="Pukall R."/>
            <person name="Lapidus A."/>
            <person name="Nolan M."/>
            <person name="Copeland A."/>
            <person name="Glavina Del Rio T."/>
            <person name="Lucas S."/>
            <person name="Chen F."/>
            <person name="Tice H."/>
            <person name="Cheng J.F."/>
            <person name="Chertkov O."/>
            <person name="Bruce D."/>
            <person name="Goodwin L."/>
            <person name="Kuske C."/>
            <person name="Brettin T."/>
            <person name="Detter J.C."/>
            <person name="Han C."/>
            <person name="Pitluck S."/>
            <person name="Pati A."/>
            <person name="Mavrommatis K."/>
            <person name="Ivanova N."/>
            <person name="Ovchinnikova G."/>
            <person name="Chen A."/>
            <person name="Palaniappan K."/>
            <person name="Schneider S."/>
            <person name="Rohde M."/>
            <person name="Chain P."/>
            <person name="D'haeseleer P."/>
            <person name="Goker M."/>
            <person name="Bristow J."/>
            <person name="Eisen J.A."/>
            <person name="Markowitz V."/>
            <person name="Kyrpides N.C."/>
            <person name="Klenk H.P."/>
            <person name="Hugenholtz P."/>
        </authorList>
    </citation>
    <scope>NUCLEOTIDE SEQUENCE [LARGE SCALE GENOMIC DNA]</scope>
    <source>
        <strain evidence="9">ATCC 29202 / DSM 20476 / NCTC 11029 / RHS 1</strain>
    </source>
</reference>
<evidence type="ECO:0000313" key="8">
    <source>
        <dbReference type="EMBL" id="ACV22846.1"/>
    </source>
</evidence>
<accession>C7N7G1</accession>
<feature type="domain" description="Radical SAM core" evidence="7">
    <location>
        <begin position="12"/>
        <end position="230"/>
    </location>
</feature>
<dbReference type="InterPro" id="IPR013785">
    <property type="entry name" value="Aldolase_TIM"/>
</dbReference>
<dbReference type="KEGG" id="shi:Shel_18280"/>
<dbReference type="EMBL" id="CP001684">
    <property type="protein sequence ID" value="ACV22846.1"/>
    <property type="molecule type" value="Genomic_DNA"/>
</dbReference>
<evidence type="ECO:0000256" key="6">
    <source>
        <dbReference type="ARBA" id="ARBA00023014"/>
    </source>
</evidence>
<keyword evidence="6" id="KW-0411">Iron-sulfur</keyword>
<dbReference type="PANTHER" id="PTHR30352">
    <property type="entry name" value="PYRUVATE FORMATE-LYASE-ACTIVATING ENZYME"/>
    <property type="match status" value="1"/>
</dbReference>
<proteinExistence type="predicted"/>
<dbReference type="eggNOG" id="COG1180">
    <property type="taxonomic scope" value="Bacteria"/>
</dbReference>
<evidence type="ECO:0000256" key="3">
    <source>
        <dbReference type="ARBA" id="ARBA00022691"/>
    </source>
</evidence>
<dbReference type="AlphaFoldDB" id="C7N7G1"/>
<evidence type="ECO:0000256" key="2">
    <source>
        <dbReference type="ARBA" id="ARBA00022485"/>
    </source>
</evidence>
<dbReference type="InterPro" id="IPR058240">
    <property type="entry name" value="rSAM_sf"/>
</dbReference>
<dbReference type="SFLD" id="SFLDS00029">
    <property type="entry name" value="Radical_SAM"/>
    <property type="match status" value="1"/>
</dbReference>
<gene>
    <name evidence="8" type="ordered locus">Shel_18280</name>
</gene>
<evidence type="ECO:0000256" key="5">
    <source>
        <dbReference type="ARBA" id="ARBA00023004"/>
    </source>
</evidence>
<evidence type="ECO:0000256" key="1">
    <source>
        <dbReference type="ARBA" id="ARBA00001966"/>
    </source>
</evidence>
<dbReference type="RefSeq" id="WP_012798948.1">
    <property type="nucleotide sequence ID" value="NC_013165.1"/>
</dbReference>
<organism evidence="8 9">
    <name type="scientific">Slackia heliotrinireducens (strain ATCC 29202 / DSM 20476 / NCTC 11029 / RHS 1)</name>
    <name type="common">Peptococcus heliotrinreducens</name>
    <dbReference type="NCBI Taxonomy" id="471855"/>
    <lineage>
        <taxon>Bacteria</taxon>
        <taxon>Bacillati</taxon>
        <taxon>Actinomycetota</taxon>
        <taxon>Coriobacteriia</taxon>
        <taxon>Eggerthellales</taxon>
        <taxon>Eggerthellaceae</taxon>
        <taxon>Slackia</taxon>
    </lineage>
</organism>
<sequence length="231" mass="26286">MRIQGLQKMTLLDYPGRVACTVFLGGCDFRCPFCHNFELVVGPLPVAMEDEEFFAFLDKRHGLLDGVAITGGEPCLRRDLPEFIKKIRDAGFPVKLDTNGYHPEMLKHLLDEKLVDYVAMDVKNSPAKYARTIGLETIDTERITESINLLMHSGIDYEFRTTVVRQFHEAQDFEEIGAWIAGAERYFLQPFTFRDTVPDPTLSAPDPSELQNYRDIAARYVTLAEIRGMDS</sequence>
<protein>
    <submittedName>
        <fullName evidence="8">Anaerobic ribonucleoside-triphosphate reductase activating protein</fullName>
    </submittedName>
</protein>
<keyword evidence="4" id="KW-0479">Metal-binding</keyword>
<dbReference type="InterPro" id="IPR007197">
    <property type="entry name" value="rSAM"/>
</dbReference>
<dbReference type="Pfam" id="PF04055">
    <property type="entry name" value="Radical_SAM"/>
    <property type="match status" value="1"/>
</dbReference>
<evidence type="ECO:0000313" key="9">
    <source>
        <dbReference type="Proteomes" id="UP000002026"/>
    </source>
</evidence>
<dbReference type="GO" id="GO:0003824">
    <property type="term" value="F:catalytic activity"/>
    <property type="evidence" value="ECO:0007669"/>
    <property type="project" value="InterPro"/>
</dbReference>
<dbReference type="CDD" id="cd01335">
    <property type="entry name" value="Radical_SAM"/>
    <property type="match status" value="1"/>
</dbReference>
<dbReference type="HOGENOM" id="CLU_078147_2_1_11"/>